<evidence type="ECO:0000256" key="1">
    <source>
        <dbReference type="SAM" id="SignalP"/>
    </source>
</evidence>
<comment type="caution">
    <text evidence="2">The sequence shown here is derived from an EMBL/GenBank/DDBJ whole genome shotgun (WGS) entry which is preliminary data.</text>
</comment>
<feature type="chain" id="PRO_5035186607" description="DUF3887 domain-containing protein" evidence="1">
    <location>
        <begin position="20"/>
        <end position="198"/>
    </location>
</feature>
<dbReference type="EMBL" id="WHPF01000001">
    <property type="protein sequence ID" value="NNV54159.1"/>
    <property type="molecule type" value="Genomic_DNA"/>
</dbReference>
<proteinExistence type="predicted"/>
<dbReference type="Proteomes" id="UP000598971">
    <property type="component" value="Unassembled WGS sequence"/>
</dbReference>
<organism evidence="2 3">
    <name type="scientific">Limnovirga soli</name>
    <dbReference type="NCBI Taxonomy" id="2656915"/>
    <lineage>
        <taxon>Bacteria</taxon>
        <taxon>Pseudomonadati</taxon>
        <taxon>Bacteroidota</taxon>
        <taxon>Chitinophagia</taxon>
        <taxon>Chitinophagales</taxon>
        <taxon>Chitinophagaceae</taxon>
        <taxon>Limnovirga</taxon>
    </lineage>
</organism>
<reference evidence="2" key="1">
    <citation type="submission" date="2019-10" db="EMBL/GenBank/DDBJ databases">
        <title>Draft genome sequence of Panacibacter sp. KCS-6.</title>
        <authorList>
            <person name="Yim K.J."/>
        </authorList>
    </citation>
    <scope>NUCLEOTIDE SEQUENCE</scope>
    <source>
        <strain evidence="2">KCS-6</strain>
    </source>
</reference>
<evidence type="ECO:0000313" key="2">
    <source>
        <dbReference type="EMBL" id="NNV54159.1"/>
    </source>
</evidence>
<name>A0A8J8FFH9_9BACT</name>
<protein>
    <recommendedName>
        <fullName evidence="4">DUF3887 domain-containing protein</fullName>
    </recommendedName>
</protein>
<sequence length="198" mass="21445">MKKILILSISFCFTALIHAQDFKTEISTAKSSYASGKLEDTHFALQQALQELDIVIGKEVLKLLPAKLDTMSTVAKKDNVTSNVGYIGATIHRSYGLGSLNNATIEIISNSPLIGSINAILNMPMAGMMRDENNKTVKVQGYKARLEKSDNSNGGANFKLEMPFSSSLLTFEATNTTEAAFLALANTLPIAQITKLIQ</sequence>
<accession>A0A8J8FFH9</accession>
<gene>
    <name evidence="2" type="ORF">GD597_01720</name>
</gene>
<keyword evidence="3" id="KW-1185">Reference proteome</keyword>
<evidence type="ECO:0008006" key="4">
    <source>
        <dbReference type="Google" id="ProtNLM"/>
    </source>
</evidence>
<keyword evidence="1" id="KW-0732">Signal</keyword>
<feature type="signal peptide" evidence="1">
    <location>
        <begin position="1"/>
        <end position="19"/>
    </location>
</feature>
<evidence type="ECO:0000313" key="3">
    <source>
        <dbReference type="Proteomes" id="UP000598971"/>
    </source>
</evidence>
<dbReference type="AlphaFoldDB" id="A0A8J8FFH9"/>
<dbReference type="RefSeq" id="WP_171606065.1">
    <property type="nucleotide sequence ID" value="NZ_WHPF01000001.1"/>
</dbReference>